<keyword evidence="2" id="KW-1185">Reference proteome</keyword>
<accession>A0A8X6T4H0</accession>
<evidence type="ECO:0000313" key="1">
    <source>
        <dbReference type="EMBL" id="GFS79432.1"/>
    </source>
</evidence>
<organism evidence="1 2">
    <name type="scientific">Nephila pilipes</name>
    <name type="common">Giant wood spider</name>
    <name type="synonym">Nephila maculata</name>
    <dbReference type="NCBI Taxonomy" id="299642"/>
    <lineage>
        <taxon>Eukaryota</taxon>
        <taxon>Metazoa</taxon>
        <taxon>Ecdysozoa</taxon>
        <taxon>Arthropoda</taxon>
        <taxon>Chelicerata</taxon>
        <taxon>Arachnida</taxon>
        <taxon>Araneae</taxon>
        <taxon>Araneomorphae</taxon>
        <taxon>Entelegynae</taxon>
        <taxon>Araneoidea</taxon>
        <taxon>Nephilidae</taxon>
        <taxon>Nephila</taxon>
    </lineage>
</organism>
<comment type="caution">
    <text evidence="1">The sequence shown here is derived from an EMBL/GenBank/DDBJ whole genome shotgun (WGS) entry which is preliminary data.</text>
</comment>
<dbReference type="AlphaFoldDB" id="A0A8X6T4H0"/>
<gene>
    <name evidence="1" type="ORF">NPIL_445951</name>
</gene>
<dbReference type="Proteomes" id="UP000887013">
    <property type="component" value="Unassembled WGS sequence"/>
</dbReference>
<dbReference type="EMBL" id="BMAW01097406">
    <property type="protein sequence ID" value="GFS79432.1"/>
    <property type="molecule type" value="Genomic_DNA"/>
</dbReference>
<sequence length="68" mass="8265">MVSHSQLEQVHHEVKKNGQRKSELLVFETHILQYLWLDNERRFSRTDRTSFERKSEDVRAVMLCKNHL</sequence>
<protein>
    <submittedName>
        <fullName evidence="1">Uncharacterized protein</fullName>
    </submittedName>
</protein>
<feature type="non-terminal residue" evidence="1">
    <location>
        <position position="68"/>
    </location>
</feature>
<name>A0A8X6T4H0_NEPPI</name>
<evidence type="ECO:0000313" key="2">
    <source>
        <dbReference type="Proteomes" id="UP000887013"/>
    </source>
</evidence>
<reference evidence="1" key="1">
    <citation type="submission" date="2020-08" db="EMBL/GenBank/DDBJ databases">
        <title>Multicomponent nature underlies the extraordinary mechanical properties of spider dragline silk.</title>
        <authorList>
            <person name="Kono N."/>
            <person name="Nakamura H."/>
            <person name="Mori M."/>
            <person name="Yoshida Y."/>
            <person name="Ohtoshi R."/>
            <person name="Malay A.D."/>
            <person name="Moran D.A.P."/>
            <person name="Tomita M."/>
            <person name="Numata K."/>
            <person name="Arakawa K."/>
        </authorList>
    </citation>
    <scope>NUCLEOTIDE SEQUENCE</scope>
</reference>
<proteinExistence type="predicted"/>